<feature type="transmembrane region" description="Helical" evidence="1">
    <location>
        <begin position="188"/>
        <end position="209"/>
    </location>
</feature>
<evidence type="ECO:0000313" key="2">
    <source>
        <dbReference type="EMBL" id="KJH44426.1"/>
    </source>
</evidence>
<feature type="transmembrane region" description="Helical" evidence="1">
    <location>
        <begin position="148"/>
        <end position="168"/>
    </location>
</feature>
<dbReference type="OrthoDB" id="5864807at2759"/>
<reference evidence="3" key="2">
    <citation type="journal article" date="2016" name="Sci. Rep.">
        <title>Dictyocaulus viviparus genome, variome and transcriptome elucidate lungworm biology and support future intervention.</title>
        <authorList>
            <person name="McNulty S.N."/>
            <person name="Strube C."/>
            <person name="Rosa B.A."/>
            <person name="Martin J.C."/>
            <person name="Tyagi R."/>
            <person name="Choi Y.J."/>
            <person name="Wang Q."/>
            <person name="Hallsworth Pepin K."/>
            <person name="Zhang X."/>
            <person name="Ozersky P."/>
            <person name="Wilson R.K."/>
            <person name="Sternberg P.W."/>
            <person name="Gasser R.B."/>
            <person name="Mitreva M."/>
        </authorList>
    </citation>
    <scope>NUCLEOTIDE SEQUENCE [LARGE SCALE GENOMIC DNA]</scope>
    <source>
        <strain evidence="3">HannoverDv2000</strain>
    </source>
</reference>
<dbReference type="STRING" id="29172.A0A0D8XPX1"/>
<sequence>MEYHNKNKIIPFWKHKQRTARTLAIYGGTTFLVYVETEGFRKITSAMMYCLPLLALSFLSLTSSMQPRARFSTAAAFAILALSRYMLLSKFSWELMMVGYMLITIGNLMYLYSFLPLIEEWSIALSIFGTMFFCTLSYNCFADLFVSIPFLVILHTCAFASSCTLVVASGSVCMNTMEPDYEVYQASYARLAGSVALLGSNAMFLLSLFGRRVETLQAMSRAIYYAAEGLLFLANERTF</sequence>
<feature type="transmembrane region" description="Helical" evidence="1">
    <location>
        <begin position="71"/>
        <end position="88"/>
    </location>
</feature>
<evidence type="ECO:0008006" key="4">
    <source>
        <dbReference type="Google" id="ProtNLM"/>
    </source>
</evidence>
<reference evidence="2 3" key="1">
    <citation type="submission" date="2013-11" db="EMBL/GenBank/DDBJ databases">
        <title>Draft genome of the bovine lungworm Dictyocaulus viviparus.</title>
        <authorList>
            <person name="Mitreva M."/>
        </authorList>
    </citation>
    <scope>NUCLEOTIDE SEQUENCE [LARGE SCALE GENOMIC DNA]</scope>
    <source>
        <strain evidence="2 3">HannoverDv2000</strain>
    </source>
</reference>
<evidence type="ECO:0000313" key="3">
    <source>
        <dbReference type="Proteomes" id="UP000053766"/>
    </source>
</evidence>
<name>A0A0D8XPX1_DICVI</name>
<keyword evidence="1" id="KW-1133">Transmembrane helix</keyword>
<proteinExistence type="predicted"/>
<keyword evidence="1" id="KW-0812">Transmembrane</keyword>
<feature type="transmembrane region" description="Helical" evidence="1">
    <location>
        <begin position="121"/>
        <end position="141"/>
    </location>
</feature>
<keyword evidence="3" id="KW-1185">Reference proteome</keyword>
<protein>
    <recommendedName>
        <fullName evidence="4">YhhN-like protein</fullName>
    </recommendedName>
</protein>
<keyword evidence="1" id="KW-0472">Membrane</keyword>
<organism evidence="2 3">
    <name type="scientific">Dictyocaulus viviparus</name>
    <name type="common">Bovine lungworm</name>
    <dbReference type="NCBI Taxonomy" id="29172"/>
    <lineage>
        <taxon>Eukaryota</taxon>
        <taxon>Metazoa</taxon>
        <taxon>Ecdysozoa</taxon>
        <taxon>Nematoda</taxon>
        <taxon>Chromadorea</taxon>
        <taxon>Rhabditida</taxon>
        <taxon>Rhabditina</taxon>
        <taxon>Rhabditomorpha</taxon>
        <taxon>Strongyloidea</taxon>
        <taxon>Metastrongylidae</taxon>
        <taxon>Dictyocaulus</taxon>
    </lineage>
</organism>
<dbReference type="AlphaFoldDB" id="A0A0D8XPX1"/>
<accession>A0A0D8XPX1</accession>
<dbReference type="Proteomes" id="UP000053766">
    <property type="component" value="Unassembled WGS sequence"/>
</dbReference>
<evidence type="ECO:0000256" key="1">
    <source>
        <dbReference type="SAM" id="Phobius"/>
    </source>
</evidence>
<gene>
    <name evidence="2" type="ORF">DICVIV_09560</name>
</gene>
<dbReference type="EMBL" id="KN716475">
    <property type="protein sequence ID" value="KJH44426.1"/>
    <property type="molecule type" value="Genomic_DNA"/>
</dbReference>
<feature type="transmembrane region" description="Helical" evidence="1">
    <location>
        <begin position="46"/>
        <end position="65"/>
    </location>
</feature>
<feature type="transmembrane region" description="Helical" evidence="1">
    <location>
        <begin position="95"/>
        <end position="115"/>
    </location>
</feature>